<name>A0A1H3RRU3_9BACT</name>
<dbReference type="Proteomes" id="UP000199663">
    <property type="component" value="Unassembled WGS sequence"/>
</dbReference>
<proteinExistence type="inferred from homology"/>
<dbReference type="InterPro" id="IPR039426">
    <property type="entry name" value="TonB-dep_rcpt-like"/>
</dbReference>
<organism evidence="9 10">
    <name type="scientific">Rhodonellum ikkaensis</name>
    <dbReference type="NCBI Taxonomy" id="336829"/>
    <lineage>
        <taxon>Bacteria</taxon>
        <taxon>Pseudomonadati</taxon>
        <taxon>Bacteroidota</taxon>
        <taxon>Cytophagia</taxon>
        <taxon>Cytophagales</taxon>
        <taxon>Cytophagaceae</taxon>
        <taxon>Rhodonellum</taxon>
    </lineage>
</organism>
<evidence type="ECO:0000313" key="10">
    <source>
        <dbReference type="Proteomes" id="UP000199663"/>
    </source>
</evidence>
<evidence type="ECO:0000256" key="3">
    <source>
        <dbReference type="ARBA" id="ARBA00022452"/>
    </source>
</evidence>
<sequence length="1013" mass="112084">MRTMQHQLKSRWNPVFLPLQNKIRSQAFFVLSLIFLGLLPSMSFAQQILVKGQVMSGDDNLPVPGATILLKNSQKGTITDVDGLYTIEVPSTGSILIFSYVGYNTQEVQVNNQNTINVTLQTDTQDLGEVVVVGYGTVKKSDLTGSVVSIRDKDLTAIPVTNALEVMQGKVPGLDLTKASGQPGAGLNFTIRGNRSLNASNGPLIIVDGIIYGPNMDVNPNDIASIEVLKDASATAIYGTLGANGVILVTTKRGASGKSKISVNSYYGVQTLGGYADIMTGPEWVDLRRESRRTVGEWNSPADDEKIFNPTQLENFQNGRYTDWAQQLLGTGSQQNHQISTSGGSDKATYYFSMEYFNEKGLLERDELNRYSGRLTVDYKVLDNLKLTTNLMYTMKDQDRRTDPMNQANKMSPLGMPFDSEGNVNTFPVGDASTLNPLMDQVRGNFEDNELNKRFFGNLSLDWNATKNLTVTSRLGIDAITMRRGLFAATNTIATGANGLSLARADNNSFSRTTWENFATYTYVSGDHEWQGLLGTSIWTESSENYFAEGRNLLSPTMLFNNLGASQTGIRLGSSLEERSLASFFGRVNYKFKNRYLLTLLMRSDGSSVLSKGNKWGYFPSAALSWILKEESFLQNMEGLTDLKIRTSYGISGNSAVNPYQTLGGLSKSTYAFDRGTAESPAFGFYPSLISAPTLSWETTATTNFGLDFGFFNNRITGSIDAYQQDTKDLLMQRALPTTSGFSSSWDNVGKVRNRGIEALISTINVDRMNGIRWNSDITFSSNKESIMELVDGDRDLANGWFVGHPINSFYDYQKIGIWQLGEEDAAAVNQQLPGEVRVRDQDGDGLITPEDRVIIGSAVPKFTLGFNNRVTYKGVELSFFIYARQGQMIVSEAAGSYKIDGLENGPKLDYWTPENPTNDYPRPNAGTSRASTRYYSTLQYVDGSFVKIRDVTVGYNFPTAVTERLKVSRLRFYATAKNYFVFSNMGPYDPERGGNLSFPMTRQMVFGLNIDL</sequence>
<dbReference type="Pfam" id="PF07715">
    <property type="entry name" value="Plug"/>
    <property type="match status" value="1"/>
</dbReference>
<dbReference type="InterPro" id="IPR036942">
    <property type="entry name" value="Beta-barrel_TonB_sf"/>
</dbReference>
<dbReference type="InterPro" id="IPR023997">
    <property type="entry name" value="TonB-dep_OMP_SusC/RagA_CS"/>
</dbReference>
<protein>
    <submittedName>
        <fullName evidence="9">TonB-linked outer membrane protein, SusC/RagA family</fullName>
    </submittedName>
</protein>
<dbReference type="Gene3D" id="2.170.130.10">
    <property type="entry name" value="TonB-dependent receptor, plug domain"/>
    <property type="match status" value="1"/>
</dbReference>
<evidence type="ECO:0000259" key="8">
    <source>
        <dbReference type="Pfam" id="PF07715"/>
    </source>
</evidence>
<reference evidence="9 10" key="1">
    <citation type="submission" date="2016-10" db="EMBL/GenBank/DDBJ databases">
        <authorList>
            <person name="Varghese N."/>
            <person name="Submissions S."/>
        </authorList>
    </citation>
    <scope>NUCLEOTIDE SEQUENCE [LARGE SCALE GENOMIC DNA]</scope>
    <source>
        <strain evidence="9 10">DSM 17997</strain>
    </source>
</reference>
<keyword evidence="2 7" id="KW-0813">Transport</keyword>
<keyword evidence="3 7" id="KW-1134">Transmembrane beta strand</keyword>
<evidence type="ECO:0000256" key="5">
    <source>
        <dbReference type="ARBA" id="ARBA00023136"/>
    </source>
</evidence>
<evidence type="ECO:0000313" key="9">
    <source>
        <dbReference type="EMBL" id="SDZ28494.1"/>
    </source>
</evidence>
<dbReference type="InterPro" id="IPR012910">
    <property type="entry name" value="Plug_dom"/>
</dbReference>
<dbReference type="NCBIfam" id="TIGR04056">
    <property type="entry name" value="OMP_RagA_SusC"/>
    <property type="match status" value="1"/>
</dbReference>
<evidence type="ECO:0000256" key="7">
    <source>
        <dbReference type="PROSITE-ProRule" id="PRU01360"/>
    </source>
</evidence>
<dbReference type="NCBIfam" id="TIGR04057">
    <property type="entry name" value="SusC_RagA_signa"/>
    <property type="match status" value="1"/>
</dbReference>
<dbReference type="InterPro" id="IPR023996">
    <property type="entry name" value="TonB-dep_OMP_SusC/RagA"/>
</dbReference>
<comment type="similarity">
    <text evidence="7">Belongs to the TonB-dependent receptor family.</text>
</comment>
<keyword evidence="5 7" id="KW-0472">Membrane</keyword>
<evidence type="ECO:0000256" key="2">
    <source>
        <dbReference type="ARBA" id="ARBA00022448"/>
    </source>
</evidence>
<dbReference type="EMBL" id="FNQC01000009">
    <property type="protein sequence ID" value="SDZ28494.1"/>
    <property type="molecule type" value="Genomic_DNA"/>
</dbReference>
<evidence type="ECO:0000256" key="1">
    <source>
        <dbReference type="ARBA" id="ARBA00004571"/>
    </source>
</evidence>
<evidence type="ECO:0000256" key="6">
    <source>
        <dbReference type="ARBA" id="ARBA00023237"/>
    </source>
</evidence>
<dbReference type="Gene3D" id="2.60.40.1120">
    <property type="entry name" value="Carboxypeptidase-like, regulatory domain"/>
    <property type="match status" value="1"/>
</dbReference>
<dbReference type="Gene3D" id="2.40.170.20">
    <property type="entry name" value="TonB-dependent receptor, beta-barrel domain"/>
    <property type="match status" value="1"/>
</dbReference>
<evidence type="ECO:0000256" key="4">
    <source>
        <dbReference type="ARBA" id="ARBA00022692"/>
    </source>
</evidence>
<keyword evidence="10" id="KW-1185">Reference proteome</keyword>
<dbReference type="SUPFAM" id="SSF49464">
    <property type="entry name" value="Carboxypeptidase regulatory domain-like"/>
    <property type="match status" value="1"/>
</dbReference>
<dbReference type="InterPro" id="IPR037066">
    <property type="entry name" value="Plug_dom_sf"/>
</dbReference>
<comment type="caution">
    <text evidence="9">The sequence shown here is derived from an EMBL/GenBank/DDBJ whole genome shotgun (WGS) entry which is preliminary data.</text>
</comment>
<feature type="domain" description="TonB-dependent receptor plug" evidence="8">
    <location>
        <begin position="140"/>
        <end position="246"/>
    </location>
</feature>
<keyword evidence="4 7" id="KW-0812">Transmembrane</keyword>
<dbReference type="PROSITE" id="PS52016">
    <property type="entry name" value="TONB_DEPENDENT_REC_3"/>
    <property type="match status" value="1"/>
</dbReference>
<gene>
    <name evidence="9" type="ORF">SAMN05444412_10976</name>
</gene>
<dbReference type="Pfam" id="PF13715">
    <property type="entry name" value="CarbopepD_reg_2"/>
    <property type="match status" value="1"/>
</dbReference>
<dbReference type="InterPro" id="IPR008969">
    <property type="entry name" value="CarboxyPept-like_regulatory"/>
</dbReference>
<comment type="subcellular location">
    <subcellularLocation>
        <location evidence="1 7">Cell outer membrane</location>
        <topology evidence="1 7">Multi-pass membrane protein</topology>
    </subcellularLocation>
</comment>
<accession>A0A1H3RRU3</accession>
<keyword evidence="6 7" id="KW-0998">Cell outer membrane</keyword>
<dbReference type="SUPFAM" id="SSF56935">
    <property type="entry name" value="Porins"/>
    <property type="match status" value="1"/>
</dbReference>